<dbReference type="Proteomes" id="UP000595917">
    <property type="component" value="Chromosome"/>
</dbReference>
<reference evidence="2" key="1">
    <citation type="submission" date="2021-01" db="EMBL/GenBank/DDBJ databases">
        <title>Description of Breznakiella homolactica.</title>
        <authorList>
            <person name="Song Y."/>
            <person name="Brune A."/>
        </authorList>
    </citation>
    <scope>NUCLEOTIDE SEQUENCE</scope>
    <source>
        <strain evidence="2">RmG30</strain>
    </source>
</reference>
<dbReference type="AlphaFoldDB" id="A0A7T7XK51"/>
<dbReference type="InterPro" id="IPR032710">
    <property type="entry name" value="NTF2-like_dom_sf"/>
</dbReference>
<gene>
    <name evidence="2" type="ORF">JFL75_12605</name>
</gene>
<dbReference type="SUPFAM" id="SSF54427">
    <property type="entry name" value="NTF2-like"/>
    <property type="match status" value="1"/>
</dbReference>
<protein>
    <submittedName>
        <fullName evidence="2">Nuclear transport factor 2 family protein</fullName>
    </submittedName>
</protein>
<dbReference type="RefSeq" id="WP_215625086.1">
    <property type="nucleotide sequence ID" value="NZ_CP067089.2"/>
</dbReference>
<evidence type="ECO:0000313" key="2">
    <source>
        <dbReference type="EMBL" id="QQO07780.1"/>
    </source>
</evidence>
<proteinExistence type="predicted"/>
<evidence type="ECO:0000313" key="3">
    <source>
        <dbReference type="Proteomes" id="UP000595917"/>
    </source>
</evidence>
<organism evidence="2 3">
    <name type="scientific">Breznakiella homolactica</name>
    <dbReference type="NCBI Taxonomy" id="2798577"/>
    <lineage>
        <taxon>Bacteria</taxon>
        <taxon>Pseudomonadati</taxon>
        <taxon>Spirochaetota</taxon>
        <taxon>Spirochaetia</taxon>
        <taxon>Spirochaetales</taxon>
        <taxon>Breznakiellaceae</taxon>
        <taxon>Breznakiella</taxon>
    </lineage>
</organism>
<dbReference type="Gene3D" id="3.10.450.50">
    <property type="match status" value="1"/>
</dbReference>
<name>A0A7T7XK51_9SPIR</name>
<evidence type="ECO:0000259" key="1">
    <source>
        <dbReference type="Pfam" id="PF12680"/>
    </source>
</evidence>
<dbReference type="KEGG" id="bhc:JFL75_12605"/>
<feature type="domain" description="SnoaL-like" evidence="1">
    <location>
        <begin position="10"/>
        <end position="99"/>
    </location>
</feature>
<keyword evidence="3" id="KW-1185">Reference proteome</keyword>
<dbReference type="InterPro" id="IPR037401">
    <property type="entry name" value="SnoaL-like"/>
</dbReference>
<sequence length="119" mass="13626">MSGKPKAVLKEWVALFNRGDADALADLYHDDAVNHQVANEPVEGKENIRAMFHAEFSAAEMVCIMENLFEDGEWAILEWKDPLGLRGCGFFRIVDGKIKFQRGYWDKLSFLRQHNLPIS</sequence>
<dbReference type="EMBL" id="CP067089">
    <property type="protein sequence ID" value="QQO07780.1"/>
    <property type="molecule type" value="Genomic_DNA"/>
</dbReference>
<accession>A0A7T7XK51</accession>
<dbReference type="Pfam" id="PF12680">
    <property type="entry name" value="SnoaL_2"/>
    <property type="match status" value="1"/>
</dbReference>